<dbReference type="EMBL" id="SSMQ01000006">
    <property type="protein sequence ID" value="TKD10484.1"/>
    <property type="molecule type" value="Genomic_DNA"/>
</dbReference>
<protein>
    <recommendedName>
        <fullName evidence="4">Helicase XPB/Ssl2 N-terminal domain-containing protein</fullName>
    </recommendedName>
</protein>
<organism evidence="2 3">
    <name type="scientific">Polyangium fumosum</name>
    <dbReference type="NCBI Taxonomy" id="889272"/>
    <lineage>
        <taxon>Bacteria</taxon>
        <taxon>Pseudomonadati</taxon>
        <taxon>Myxococcota</taxon>
        <taxon>Polyangia</taxon>
        <taxon>Polyangiales</taxon>
        <taxon>Polyangiaceae</taxon>
        <taxon>Polyangium</taxon>
    </lineage>
</organism>
<evidence type="ECO:0000256" key="1">
    <source>
        <dbReference type="SAM" id="MobiDB-lite"/>
    </source>
</evidence>
<name>A0A4U1JIV5_9BACT</name>
<gene>
    <name evidence="2" type="ORF">E8A74_08555</name>
</gene>
<comment type="caution">
    <text evidence="2">The sequence shown here is derived from an EMBL/GenBank/DDBJ whole genome shotgun (WGS) entry which is preliminary data.</text>
</comment>
<accession>A0A4U1JIV5</accession>
<feature type="region of interest" description="Disordered" evidence="1">
    <location>
        <begin position="674"/>
        <end position="707"/>
    </location>
</feature>
<evidence type="ECO:0000313" key="3">
    <source>
        <dbReference type="Proteomes" id="UP000309215"/>
    </source>
</evidence>
<dbReference type="OrthoDB" id="5480652at2"/>
<evidence type="ECO:0000313" key="2">
    <source>
        <dbReference type="EMBL" id="TKD10484.1"/>
    </source>
</evidence>
<keyword evidence="3" id="KW-1185">Reference proteome</keyword>
<sequence length="707" mass="76690">MELEPASDETEGGSPRRLDHILRALPDSELAALIRRLGIRIDTQKRIDAPSQVARALVGIPDVRDPSRLQASSRELLHRIAEAGGALVVPTLPAGLEPLVARGVVYARKIDEGIELVLPTAFLVQLKSWESEDPRALRALLSQASFETVSAVAAHYLGRPATPPIALSLEAAWETLCDTSRLASEVERLAPVERRLLEAIEAVGGEVDTQELLDLEREPMRLRGATGITASRRGAGFALERRAFLIPIHPNRHVIPTEISTIVGAERRKAREARRAQIRSFVLEEDHAPRRARFAPDPGMLALGLAYAVREPGSDVRPGVGTPRSLLVRLAQRFGRDVEMVALSAAVSRAIGLWEPSAASPATPPGSLAVHELGRVLFDTWRRGGAWDEARPEREVLRAASEGRESSPIGALREMVIDALQELGEGRWVPWASLRGYLAADDRIGGVERLLRRWGDRTSNEAPEVLEITRRIALESLPALGILDLGGDDLDDGPALRLTPRGRAMLAGTPPSFDAAPSHFVETQILQIAPSARVAHVLALVPFAEITRIGDKVDLLLAPSSIARALSAGLESDALRTRIEAVAKLPEGISQMLIQASVVIGRASFVPAAGFLWVEDAEIRELLRTRRPASELFIDPSPPSGLLLAPDVDLERLVRRCRALGVEVECDGNLLRARSVTPMPSSQEAPPRAPSTSRGRSRTPAPRTTRS</sequence>
<dbReference type="AlphaFoldDB" id="A0A4U1JIV5"/>
<proteinExistence type="predicted"/>
<dbReference type="RefSeq" id="WP_136928450.1">
    <property type="nucleotide sequence ID" value="NZ_SSMQ01000006.1"/>
</dbReference>
<feature type="compositionally biased region" description="Low complexity" evidence="1">
    <location>
        <begin position="690"/>
        <end position="707"/>
    </location>
</feature>
<reference evidence="2 3" key="1">
    <citation type="submission" date="2019-04" db="EMBL/GenBank/DDBJ databases">
        <authorList>
            <person name="Li Y."/>
            <person name="Wang J."/>
        </authorList>
    </citation>
    <scope>NUCLEOTIDE SEQUENCE [LARGE SCALE GENOMIC DNA]</scope>
    <source>
        <strain evidence="2 3">DSM 14668</strain>
    </source>
</reference>
<evidence type="ECO:0008006" key="4">
    <source>
        <dbReference type="Google" id="ProtNLM"/>
    </source>
</evidence>
<dbReference type="Proteomes" id="UP000309215">
    <property type="component" value="Unassembled WGS sequence"/>
</dbReference>